<feature type="chain" id="PRO_5044288175" description="SIR2-like domain-containing protein" evidence="2">
    <location>
        <begin position="20"/>
        <end position="707"/>
    </location>
</feature>
<dbReference type="OMA" id="DENWCRI"/>
<dbReference type="GeneID" id="17258053"/>
<feature type="region of interest" description="Disordered" evidence="1">
    <location>
        <begin position="239"/>
        <end position="276"/>
    </location>
</feature>
<keyword evidence="4" id="KW-1185">Reference proteome</keyword>
<evidence type="ECO:0000256" key="1">
    <source>
        <dbReference type="SAM" id="MobiDB-lite"/>
    </source>
</evidence>
<dbReference type="InterPro" id="IPR029035">
    <property type="entry name" value="DHS-like_NAD/FAD-binding_dom"/>
</dbReference>
<feature type="signal peptide" evidence="2">
    <location>
        <begin position="1"/>
        <end position="19"/>
    </location>
</feature>
<sequence length="707" mass="76910">MRSCHSLLLLLLIAPPLQADRQRGHLLADRRRGHIFVMNTDLRFLACDAWLCPVSESMELSPRWQRSIRECEQPERPRGWGSSIRAVRCLPRTAAALRRRREERYKQYEHPRPYLTLVMGEPLPASLLSLNQFLDQVVADLRGRSRFGRALPLVAVPIFGAGVAAAELLQFGSPSLPSDSSCDEQSGEIIAAMLRELHAFASRHACDVALCTVDSSAFGAAQQAPPALAARQPLSIRFGPEPSITEPKLSTAPSHKLSTRSQERPRPESQARRRLLGARSPDQLGRLYRLRAPADAASADEYEARGGRSLSTAEVDRLARLLLNGQTSLFLGAGVSIDAGLPSWSQLIELLAAELAISPPDRASLASLNPLEAASLLAARAGGDAALKRLCARIVGMAKRHSPQHALLAGLPFKGCVTSNFDELFELAVRGAGVDTAGGWAARSCLKLHGSVSRPDSLVLTRADYASFSREQAASQGVLQGLLLTQHVLFLGFSMRDENWCRIVETVRGSVAPNHGREELPEEGLAAEGQPAEEARAGVEGAAAWRRPPGRTSLGTMFPLEADRMFDALWRPLLHVTPVDGLHLPPGGAVRLTQRERLQHHARSLEIFLDHVGSAVESRRCRVLLNPKYASLLTPRSLALSKAITAFLDGLPPEAVASGPFQPILRLFLRMGLRTKAARELVGDDTLEGPYRARLAELVASDGGEEE</sequence>
<reference evidence="3" key="2">
    <citation type="submission" date="2024-10" db="UniProtKB">
        <authorList>
            <consortium name="EnsemblProtists"/>
        </authorList>
    </citation>
    <scope>IDENTIFICATION</scope>
</reference>
<evidence type="ECO:0000313" key="3">
    <source>
        <dbReference type="EnsemblProtists" id="EOD11890"/>
    </source>
</evidence>
<feature type="compositionally biased region" description="Basic and acidic residues" evidence="1">
    <location>
        <begin position="261"/>
        <end position="271"/>
    </location>
</feature>
<dbReference type="SUPFAM" id="SSF52467">
    <property type="entry name" value="DHS-like NAD/FAD-binding domain"/>
    <property type="match status" value="1"/>
</dbReference>
<dbReference type="eggNOG" id="ENOG502S009">
    <property type="taxonomic scope" value="Eukaryota"/>
</dbReference>
<dbReference type="RefSeq" id="XP_005764319.1">
    <property type="nucleotide sequence ID" value="XM_005764262.1"/>
</dbReference>
<reference evidence="4" key="1">
    <citation type="journal article" date="2013" name="Nature">
        <title>Pan genome of the phytoplankton Emiliania underpins its global distribution.</title>
        <authorList>
            <person name="Read B.A."/>
            <person name="Kegel J."/>
            <person name="Klute M.J."/>
            <person name="Kuo A."/>
            <person name="Lefebvre S.C."/>
            <person name="Maumus F."/>
            <person name="Mayer C."/>
            <person name="Miller J."/>
            <person name="Monier A."/>
            <person name="Salamov A."/>
            <person name="Young J."/>
            <person name="Aguilar M."/>
            <person name="Claverie J.M."/>
            <person name="Frickenhaus S."/>
            <person name="Gonzalez K."/>
            <person name="Herman E.K."/>
            <person name="Lin Y.C."/>
            <person name="Napier J."/>
            <person name="Ogata H."/>
            <person name="Sarno A.F."/>
            <person name="Shmutz J."/>
            <person name="Schroeder D."/>
            <person name="de Vargas C."/>
            <person name="Verret F."/>
            <person name="von Dassow P."/>
            <person name="Valentin K."/>
            <person name="Van de Peer Y."/>
            <person name="Wheeler G."/>
            <person name="Dacks J.B."/>
            <person name="Delwiche C.F."/>
            <person name="Dyhrman S.T."/>
            <person name="Glockner G."/>
            <person name="John U."/>
            <person name="Richards T."/>
            <person name="Worden A.Z."/>
            <person name="Zhang X."/>
            <person name="Grigoriev I.V."/>
            <person name="Allen A.E."/>
            <person name="Bidle K."/>
            <person name="Borodovsky M."/>
            <person name="Bowler C."/>
            <person name="Brownlee C."/>
            <person name="Cock J.M."/>
            <person name="Elias M."/>
            <person name="Gladyshev V.N."/>
            <person name="Groth M."/>
            <person name="Guda C."/>
            <person name="Hadaegh A."/>
            <person name="Iglesias-Rodriguez M.D."/>
            <person name="Jenkins J."/>
            <person name="Jones B.M."/>
            <person name="Lawson T."/>
            <person name="Leese F."/>
            <person name="Lindquist E."/>
            <person name="Lobanov A."/>
            <person name="Lomsadze A."/>
            <person name="Malik S.B."/>
            <person name="Marsh M.E."/>
            <person name="Mackinder L."/>
            <person name="Mock T."/>
            <person name="Mueller-Roeber B."/>
            <person name="Pagarete A."/>
            <person name="Parker M."/>
            <person name="Probert I."/>
            <person name="Quesneville H."/>
            <person name="Raines C."/>
            <person name="Rensing S.A."/>
            <person name="Riano-Pachon D.M."/>
            <person name="Richier S."/>
            <person name="Rokitta S."/>
            <person name="Shiraiwa Y."/>
            <person name="Soanes D.M."/>
            <person name="van der Giezen M."/>
            <person name="Wahlund T.M."/>
            <person name="Williams B."/>
            <person name="Wilson W."/>
            <person name="Wolfe G."/>
            <person name="Wurch L.L."/>
        </authorList>
    </citation>
    <scope>NUCLEOTIDE SEQUENCE</scope>
</reference>
<dbReference type="HOGENOM" id="CLU_390527_0_0_1"/>
<evidence type="ECO:0000256" key="2">
    <source>
        <dbReference type="SAM" id="SignalP"/>
    </source>
</evidence>
<dbReference type="EnsemblProtists" id="EOD11890">
    <property type="protein sequence ID" value="EOD11890"/>
    <property type="gene ID" value="EMIHUDRAFT_104559"/>
</dbReference>
<evidence type="ECO:0000313" key="4">
    <source>
        <dbReference type="Proteomes" id="UP000013827"/>
    </source>
</evidence>
<accession>A0A0D3IKV5</accession>
<evidence type="ECO:0008006" key="5">
    <source>
        <dbReference type="Google" id="ProtNLM"/>
    </source>
</evidence>
<dbReference type="KEGG" id="ehx:EMIHUDRAFT_104559"/>
<dbReference type="AlphaFoldDB" id="A0A0D3IKV5"/>
<dbReference type="PaxDb" id="2903-EOD11890"/>
<protein>
    <recommendedName>
        <fullName evidence="5">SIR2-like domain-containing protein</fullName>
    </recommendedName>
</protein>
<keyword evidence="2" id="KW-0732">Signal</keyword>
<proteinExistence type="predicted"/>
<name>A0A0D3IKV5_EMIH1</name>
<dbReference type="Proteomes" id="UP000013827">
    <property type="component" value="Unassembled WGS sequence"/>
</dbReference>
<dbReference type="Pfam" id="PF13289">
    <property type="entry name" value="SIR2_2"/>
    <property type="match status" value="1"/>
</dbReference>
<organism evidence="3 4">
    <name type="scientific">Emiliania huxleyi (strain CCMP1516)</name>
    <dbReference type="NCBI Taxonomy" id="280463"/>
    <lineage>
        <taxon>Eukaryota</taxon>
        <taxon>Haptista</taxon>
        <taxon>Haptophyta</taxon>
        <taxon>Prymnesiophyceae</taxon>
        <taxon>Isochrysidales</taxon>
        <taxon>Noelaerhabdaceae</taxon>
        <taxon>Emiliania</taxon>
    </lineage>
</organism>